<name>A0A4P7NL36_PYROR</name>
<dbReference type="EMBL" id="CP034208">
    <property type="protein sequence ID" value="QBZ62792.1"/>
    <property type="molecule type" value="Genomic_DNA"/>
</dbReference>
<proteinExistence type="predicted"/>
<protein>
    <submittedName>
        <fullName evidence="1">Uncharacterized protein</fullName>
    </submittedName>
</protein>
<accession>A0A4P7NL36</accession>
<gene>
    <name evidence="1" type="ORF">PoMZ_11679</name>
</gene>
<evidence type="ECO:0000313" key="2">
    <source>
        <dbReference type="Proteomes" id="UP000294847"/>
    </source>
</evidence>
<sequence length="94" mass="10403">MFLTPAISLPTAPMPGVPRLVPGLVLSRRAVRQESSHALQEQHKTHMKRVLPTDIVIVTNKARARCNLPVWYARFSWPRTHPGTTPPGGSVMEG</sequence>
<organism evidence="1 2">
    <name type="scientific">Pyricularia oryzae</name>
    <name type="common">Rice blast fungus</name>
    <name type="synonym">Magnaporthe oryzae</name>
    <dbReference type="NCBI Taxonomy" id="318829"/>
    <lineage>
        <taxon>Eukaryota</taxon>
        <taxon>Fungi</taxon>
        <taxon>Dikarya</taxon>
        <taxon>Ascomycota</taxon>
        <taxon>Pezizomycotina</taxon>
        <taxon>Sordariomycetes</taxon>
        <taxon>Sordariomycetidae</taxon>
        <taxon>Magnaporthales</taxon>
        <taxon>Pyriculariaceae</taxon>
        <taxon>Pyricularia</taxon>
    </lineage>
</organism>
<dbReference type="Proteomes" id="UP000294847">
    <property type="component" value="Chromosome 5"/>
</dbReference>
<reference evidence="1 2" key="1">
    <citation type="journal article" date="2019" name="Mol. Biol. Evol.">
        <title>Blast fungal genomes show frequent chromosomal changes, gene gains and losses, and effector gene turnover.</title>
        <authorList>
            <person name="Gomez Luciano L.B."/>
            <person name="Jason Tsai I."/>
            <person name="Chuma I."/>
            <person name="Tosa Y."/>
            <person name="Chen Y.H."/>
            <person name="Li J.Y."/>
            <person name="Li M.Y."/>
            <person name="Jade Lu M.Y."/>
            <person name="Nakayashiki H."/>
            <person name="Li W.H."/>
        </authorList>
    </citation>
    <scope>NUCLEOTIDE SEQUENCE [LARGE SCALE GENOMIC DNA]</scope>
    <source>
        <strain evidence="1">MZ5-1-6</strain>
    </source>
</reference>
<evidence type="ECO:0000313" key="1">
    <source>
        <dbReference type="EMBL" id="QBZ62792.1"/>
    </source>
</evidence>
<dbReference type="AlphaFoldDB" id="A0A4P7NL36"/>